<dbReference type="SUPFAM" id="SSF50331">
    <property type="entry name" value="MOP-like"/>
    <property type="match status" value="1"/>
</dbReference>
<dbReference type="InterPro" id="IPR011868">
    <property type="entry name" value="ModC_ABC_ATP-bd"/>
</dbReference>
<dbReference type="Gene3D" id="2.40.50.100">
    <property type="match status" value="1"/>
</dbReference>
<dbReference type="InterPro" id="IPR003439">
    <property type="entry name" value="ABC_transporter-like_ATP-bd"/>
</dbReference>
<evidence type="ECO:0000256" key="8">
    <source>
        <dbReference type="ARBA" id="ARBA00023136"/>
    </source>
</evidence>
<dbReference type="GO" id="GO:0016887">
    <property type="term" value="F:ATP hydrolysis activity"/>
    <property type="evidence" value="ECO:0007669"/>
    <property type="project" value="InterPro"/>
</dbReference>
<evidence type="ECO:0000256" key="5">
    <source>
        <dbReference type="ARBA" id="ARBA00022741"/>
    </source>
</evidence>
<feature type="domain" description="Mop" evidence="11">
    <location>
        <begin position="288"/>
        <end position="354"/>
    </location>
</feature>
<evidence type="ECO:0000256" key="7">
    <source>
        <dbReference type="ARBA" id="ARBA00022967"/>
    </source>
</evidence>
<evidence type="ECO:0000256" key="2">
    <source>
        <dbReference type="ARBA" id="ARBA00022475"/>
    </source>
</evidence>
<dbReference type="InterPro" id="IPR027417">
    <property type="entry name" value="P-loop_NTPase"/>
</dbReference>
<dbReference type="PROSITE" id="PS50893">
    <property type="entry name" value="ABC_TRANSPORTER_2"/>
    <property type="match status" value="1"/>
</dbReference>
<dbReference type="Proteomes" id="UP000304880">
    <property type="component" value="Unassembled WGS sequence"/>
</dbReference>
<protein>
    <submittedName>
        <fullName evidence="12">Molybdenum ABC transporter ATP-binding protein</fullName>
    </submittedName>
</protein>
<dbReference type="GO" id="GO:0005524">
    <property type="term" value="F:ATP binding"/>
    <property type="evidence" value="ECO:0007669"/>
    <property type="project" value="UniProtKB-KW"/>
</dbReference>
<evidence type="ECO:0000313" key="13">
    <source>
        <dbReference type="Proteomes" id="UP000304880"/>
    </source>
</evidence>
<evidence type="ECO:0000256" key="3">
    <source>
        <dbReference type="ARBA" id="ARBA00022505"/>
    </source>
</evidence>
<evidence type="ECO:0000256" key="9">
    <source>
        <dbReference type="PROSITE-ProRule" id="PRU01213"/>
    </source>
</evidence>
<feature type="domain" description="ABC transporter" evidence="10">
    <location>
        <begin position="2"/>
        <end position="233"/>
    </location>
</feature>
<dbReference type="InterPro" id="IPR003593">
    <property type="entry name" value="AAA+_ATPase"/>
</dbReference>
<name>A0A5C4R3M8_9RHOB</name>
<keyword evidence="7" id="KW-1278">Translocase</keyword>
<dbReference type="InterPro" id="IPR017871">
    <property type="entry name" value="ABC_transporter-like_CS"/>
</dbReference>
<evidence type="ECO:0000259" key="11">
    <source>
        <dbReference type="PROSITE" id="PS51866"/>
    </source>
</evidence>
<dbReference type="AlphaFoldDB" id="A0A5C4R3M8"/>
<dbReference type="InterPro" id="IPR004606">
    <property type="entry name" value="Mop_domain"/>
</dbReference>
<dbReference type="EMBL" id="VDDC01000028">
    <property type="protein sequence ID" value="TNH38485.1"/>
    <property type="molecule type" value="Genomic_DNA"/>
</dbReference>
<evidence type="ECO:0000256" key="6">
    <source>
        <dbReference type="ARBA" id="ARBA00022840"/>
    </source>
</evidence>
<keyword evidence="6 12" id="KW-0067">ATP-binding</keyword>
<dbReference type="SUPFAM" id="SSF52540">
    <property type="entry name" value="P-loop containing nucleoside triphosphate hydrolases"/>
    <property type="match status" value="1"/>
</dbReference>
<proteinExistence type="predicted"/>
<keyword evidence="8" id="KW-0472">Membrane</keyword>
<dbReference type="PROSITE" id="PS51866">
    <property type="entry name" value="MOP"/>
    <property type="match status" value="1"/>
</dbReference>
<dbReference type="RefSeq" id="WP_139599147.1">
    <property type="nucleotide sequence ID" value="NZ_VDDC01000028.1"/>
</dbReference>
<dbReference type="InterPro" id="IPR008995">
    <property type="entry name" value="Mo/tungstate-bd_C_term_dom"/>
</dbReference>
<evidence type="ECO:0000259" key="10">
    <source>
        <dbReference type="PROSITE" id="PS50893"/>
    </source>
</evidence>
<evidence type="ECO:0000256" key="4">
    <source>
        <dbReference type="ARBA" id="ARBA00022519"/>
    </source>
</evidence>
<dbReference type="InterPro" id="IPR005116">
    <property type="entry name" value="Transp-assoc_OB_typ1"/>
</dbReference>
<dbReference type="PANTHER" id="PTHR43514:SF4">
    <property type="entry name" value="ABC TRANSPORTER I FAMILY MEMBER 10"/>
    <property type="match status" value="1"/>
</dbReference>
<reference evidence="12 13" key="1">
    <citation type="submission" date="2019-06" db="EMBL/GenBank/DDBJ databases">
        <authorList>
            <person name="Li J."/>
        </authorList>
    </citation>
    <scope>NUCLEOTIDE SEQUENCE [LARGE SCALE GENOMIC DNA]</scope>
    <source>
        <strain evidence="12 13">CGMCC 1.8012</strain>
    </source>
</reference>
<evidence type="ECO:0000313" key="12">
    <source>
        <dbReference type="EMBL" id="TNH38485.1"/>
    </source>
</evidence>
<dbReference type="PROSITE" id="PS00211">
    <property type="entry name" value="ABC_TRANSPORTER_1"/>
    <property type="match status" value="1"/>
</dbReference>
<dbReference type="Gene3D" id="3.40.50.300">
    <property type="entry name" value="P-loop containing nucleotide triphosphate hydrolases"/>
    <property type="match status" value="1"/>
</dbReference>
<sequence length="365" mass="38256">MTLQVRLTHRFAGFDLDVAFDAPPGLTVLFGPSGSGKTTIVNAVAGLLRPDAGRIAVDDWVLTDSALRRHLPPHRRRLGYVFQEGRLFPHLSVRQNLLYGRWFAPRDATAPDLDRVVQMLGIGPLLARRPGTLSGGERSRVAIGRALLAAPRLILADEPLAALDEARKAEILPYFERLRDEAGVPILYVSHSSAEVARLATTVVALRAGRVAAIGPPAQVLGDAGAVGADTASVLTAQVAGHDADGLTRLQTGAGPVFVARLDAPPGTHVRLRVGARDVILSRDRPQGLSALNILAGRIAAITAEEGPNAQVVLTVGPDTLTARLTRRSVAGMGLAPGQPCHAILKTVAVAAGDIGALRAVPPAT</sequence>
<dbReference type="GO" id="GO:0140359">
    <property type="term" value="F:ABC-type transporter activity"/>
    <property type="evidence" value="ECO:0007669"/>
    <property type="project" value="InterPro"/>
</dbReference>
<dbReference type="Pfam" id="PF03459">
    <property type="entry name" value="TOBE"/>
    <property type="match status" value="1"/>
</dbReference>
<dbReference type="GO" id="GO:0016020">
    <property type="term" value="C:membrane"/>
    <property type="evidence" value="ECO:0007669"/>
    <property type="project" value="InterPro"/>
</dbReference>
<keyword evidence="3 9" id="KW-0500">Molybdenum</keyword>
<evidence type="ECO:0000256" key="1">
    <source>
        <dbReference type="ARBA" id="ARBA00022448"/>
    </source>
</evidence>
<dbReference type="PANTHER" id="PTHR43514">
    <property type="entry name" value="ABC TRANSPORTER I FAMILY MEMBER 10"/>
    <property type="match status" value="1"/>
</dbReference>
<keyword evidence="1" id="KW-0813">Transport</keyword>
<keyword evidence="2" id="KW-1003">Cell membrane</keyword>
<dbReference type="GO" id="GO:0015098">
    <property type="term" value="F:molybdate ion transmembrane transporter activity"/>
    <property type="evidence" value="ECO:0007669"/>
    <property type="project" value="InterPro"/>
</dbReference>
<keyword evidence="5" id="KW-0547">Nucleotide-binding</keyword>
<accession>A0A5C4R3M8</accession>
<gene>
    <name evidence="12" type="primary">modC</name>
    <name evidence="12" type="ORF">FHD67_14825</name>
</gene>
<organism evidence="12 13">
    <name type="scientific">Paracoccus haeundaensis</name>
    <dbReference type="NCBI Taxonomy" id="225362"/>
    <lineage>
        <taxon>Bacteria</taxon>
        <taxon>Pseudomonadati</taxon>
        <taxon>Pseudomonadota</taxon>
        <taxon>Alphaproteobacteria</taxon>
        <taxon>Rhodobacterales</taxon>
        <taxon>Paracoccaceae</taxon>
        <taxon>Paracoccus</taxon>
    </lineage>
</organism>
<dbReference type="InterPro" id="IPR050334">
    <property type="entry name" value="Molybdenum_import_ModC"/>
</dbReference>
<dbReference type="Pfam" id="PF00005">
    <property type="entry name" value="ABC_tran"/>
    <property type="match status" value="1"/>
</dbReference>
<keyword evidence="4" id="KW-0997">Cell inner membrane</keyword>
<comment type="caution">
    <text evidence="12">The sequence shown here is derived from an EMBL/GenBank/DDBJ whole genome shotgun (WGS) entry which is preliminary data.</text>
</comment>
<dbReference type="SMART" id="SM00382">
    <property type="entry name" value="AAA"/>
    <property type="match status" value="1"/>
</dbReference>
<dbReference type="NCBIfam" id="TIGR02142">
    <property type="entry name" value="modC_ABC"/>
    <property type="match status" value="1"/>
</dbReference>
<keyword evidence="13" id="KW-1185">Reference proteome</keyword>